<comment type="caution">
    <text evidence="1">The sequence shown here is derived from an EMBL/GenBank/DDBJ whole genome shotgun (WGS) entry which is preliminary data.</text>
</comment>
<keyword evidence="2" id="KW-1185">Reference proteome</keyword>
<dbReference type="EMBL" id="PXYI01000004">
    <property type="protein sequence ID" value="PSJ39858.1"/>
    <property type="molecule type" value="Genomic_DNA"/>
</dbReference>
<dbReference type="Proteomes" id="UP000241167">
    <property type="component" value="Unassembled WGS sequence"/>
</dbReference>
<protein>
    <recommendedName>
        <fullName evidence="3">Alpha/beta hydrolase</fullName>
    </recommendedName>
</protein>
<dbReference type="InterPro" id="IPR029058">
    <property type="entry name" value="AB_hydrolase_fold"/>
</dbReference>
<gene>
    <name evidence="1" type="ORF">C7I55_14960</name>
</gene>
<evidence type="ECO:0000313" key="2">
    <source>
        <dbReference type="Proteomes" id="UP000241167"/>
    </source>
</evidence>
<dbReference type="Gene3D" id="3.40.50.1820">
    <property type="entry name" value="alpha/beta hydrolase"/>
    <property type="match status" value="1"/>
</dbReference>
<dbReference type="AlphaFoldDB" id="A0A2P7QPI6"/>
<accession>A0A2P7QPI6</accession>
<dbReference type="RefSeq" id="WP_106513752.1">
    <property type="nucleotide sequence ID" value="NZ_PXYI01000004.1"/>
</dbReference>
<evidence type="ECO:0000313" key="1">
    <source>
        <dbReference type="EMBL" id="PSJ39858.1"/>
    </source>
</evidence>
<sequence>MSRGDLTYDRYTSNGSEEWLMRIGPRGGPALLFLPPFFEELNRSRAMLVRTMRALAARGWTCVLPDLPGAGESGRLLEDIGWDDWRSAAFDSASKEVIATVSIRGGCLLDDVLAARGAWRLSPVSGAALLRDLDRTRIADDGATGGYTPSAALRAGLMAATPIENTLVRTVRLSSDRADADHKIDGAPPWRRAEPQSSSELAELLVCDIDTWVRACVAS</sequence>
<reference evidence="1 2" key="1">
    <citation type="submission" date="2018-03" db="EMBL/GenBank/DDBJ databases">
        <title>The draft genome of Sphingosinicella sp. GL-C-18.</title>
        <authorList>
            <person name="Liu L."/>
            <person name="Li L."/>
            <person name="Liang L."/>
            <person name="Zhang X."/>
            <person name="Wang T."/>
        </authorList>
    </citation>
    <scope>NUCLEOTIDE SEQUENCE [LARGE SCALE GENOMIC DNA]</scope>
    <source>
        <strain evidence="1 2">GL-C-18</strain>
    </source>
</reference>
<name>A0A2P7QPI6_9SPHN</name>
<dbReference type="OrthoDB" id="7390151at2"/>
<organism evidence="1 2">
    <name type="scientific">Allosphingosinicella deserti</name>
    <dbReference type="NCBI Taxonomy" id="2116704"/>
    <lineage>
        <taxon>Bacteria</taxon>
        <taxon>Pseudomonadati</taxon>
        <taxon>Pseudomonadota</taxon>
        <taxon>Alphaproteobacteria</taxon>
        <taxon>Sphingomonadales</taxon>
        <taxon>Sphingomonadaceae</taxon>
        <taxon>Allosphingosinicella</taxon>
    </lineage>
</organism>
<dbReference type="SUPFAM" id="SSF53474">
    <property type="entry name" value="alpha/beta-Hydrolases"/>
    <property type="match status" value="1"/>
</dbReference>
<proteinExistence type="predicted"/>
<evidence type="ECO:0008006" key="3">
    <source>
        <dbReference type="Google" id="ProtNLM"/>
    </source>
</evidence>